<dbReference type="InterPro" id="IPR036249">
    <property type="entry name" value="Thioredoxin-like_sf"/>
</dbReference>
<dbReference type="PANTHER" id="PTHR43110">
    <property type="entry name" value="THIOL PEROXIDASE"/>
    <property type="match status" value="1"/>
</dbReference>
<sequence length="165" mass="17987">MAVLTLQGNEINTNGELPKVGSNAPDFMLVNSEMEDVSLTNYQGKKKLLSIVPSLDTPVCAMSTKKFDKLAKEKLDTVFITISADLPFAMSRFCKTESVSNVITLSMMRSRNFAKDYGVLITDGPLAGITARAIIVLNETNEVIYSELVSEIADEPDYDAALALL</sequence>
<dbReference type="HAMAP" id="MF_00269">
    <property type="entry name" value="Tpx"/>
    <property type="match status" value="1"/>
</dbReference>
<dbReference type="CDD" id="cd03014">
    <property type="entry name" value="PRX_Atyp2cys"/>
    <property type="match status" value="1"/>
</dbReference>
<dbReference type="Pfam" id="PF08534">
    <property type="entry name" value="Redoxin"/>
    <property type="match status" value="1"/>
</dbReference>
<dbReference type="InterPro" id="IPR018219">
    <property type="entry name" value="Tpx_CS"/>
</dbReference>
<name>A0A382I0G4_9ZZZZ</name>
<evidence type="ECO:0000256" key="5">
    <source>
        <dbReference type="ARBA" id="ARBA00023284"/>
    </source>
</evidence>
<dbReference type="PROSITE" id="PS51352">
    <property type="entry name" value="THIOREDOXIN_2"/>
    <property type="match status" value="1"/>
</dbReference>
<dbReference type="EMBL" id="UINC01064236">
    <property type="protein sequence ID" value="SVB92717.1"/>
    <property type="molecule type" value="Genomic_DNA"/>
</dbReference>
<reference evidence="7" key="1">
    <citation type="submission" date="2018-05" db="EMBL/GenBank/DDBJ databases">
        <authorList>
            <person name="Lanie J.A."/>
            <person name="Ng W.-L."/>
            <person name="Kazmierczak K.M."/>
            <person name="Andrzejewski T.M."/>
            <person name="Davidsen T.M."/>
            <person name="Wayne K.J."/>
            <person name="Tettelin H."/>
            <person name="Glass J.I."/>
            <person name="Rusch D."/>
            <person name="Podicherti R."/>
            <person name="Tsui H.-C.T."/>
            <person name="Winkler M.E."/>
        </authorList>
    </citation>
    <scope>NUCLEOTIDE SEQUENCE</scope>
</reference>
<evidence type="ECO:0000256" key="3">
    <source>
        <dbReference type="ARBA" id="ARBA00023002"/>
    </source>
</evidence>
<keyword evidence="2" id="KW-0049">Antioxidant</keyword>
<dbReference type="PANTHER" id="PTHR43110:SF1">
    <property type="entry name" value="THIOL PEROXIDASE"/>
    <property type="match status" value="1"/>
</dbReference>
<evidence type="ECO:0000256" key="1">
    <source>
        <dbReference type="ARBA" id="ARBA00022559"/>
    </source>
</evidence>
<organism evidence="7">
    <name type="scientific">marine metagenome</name>
    <dbReference type="NCBI Taxonomy" id="408172"/>
    <lineage>
        <taxon>unclassified sequences</taxon>
        <taxon>metagenomes</taxon>
        <taxon>ecological metagenomes</taxon>
    </lineage>
</organism>
<gene>
    <name evidence="7" type="ORF">METZ01_LOCUS245571</name>
</gene>
<dbReference type="InterPro" id="IPR013766">
    <property type="entry name" value="Thioredoxin_domain"/>
</dbReference>
<dbReference type="InterPro" id="IPR050455">
    <property type="entry name" value="Tpx_Peroxidase_subfamily"/>
</dbReference>
<accession>A0A382I0G4</accession>
<dbReference type="InterPro" id="IPR013740">
    <property type="entry name" value="Redoxin"/>
</dbReference>
<feature type="domain" description="Thioredoxin" evidence="6">
    <location>
        <begin position="18"/>
        <end position="165"/>
    </location>
</feature>
<dbReference type="Gene3D" id="3.40.30.10">
    <property type="entry name" value="Glutaredoxin"/>
    <property type="match status" value="1"/>
</dbReference>
<evidence type="ECO:0000259" key="6">
    <source>
        <dbReference type="PROSITE" id="PS51352"/>
    </source>
</evidence>
<evidence type="ECO:0000313" key="7">
    <source>
        <dbReference type="EMBL" id="SVB92717.1"/>
    </source>
</evidence>
<dbReference type="InterPro" id="IPR002065">
    <property type="entry name" value="TPX"/>
</dbReference>
<dbReference type="AlphaFoldDB" id="A0A382I0G4"/>
<evidence type="ECO:0000256" key="2">
    <source>
        <dbReference type="ARBA" id="ARBA00022862"/>
    </source>
</evidence>
<dbReference type="GO" id="GO:0008379">
    <property type="term" value="F:thioredoxin peroxidase activity"/>
    <property type="evidence" value="ECO:0007669"/>
    <property type="project" value="InterPro"/>
</dbReference>
<keyword evidence="4" id="KW-1015">Disulfide bond</keyword>
<keyword evidence="3" id="KW-0560">Oxidoreductase</keyword>
<keyword evidence="5" id="KW-0676">Redox-active center</keyword>
<dbReference type="NCBIfam" id="NF001808">
    <property type="entry name" value="PRK00522.1"/>
    <property type="match status" value="1"/>
</dbReference>
<keyword evidence="1" id="KW-0575">Peroxidase</keyword>
<dbReference type="PROSITE" id="PS01265">
    <property type="entry name" value="TPX"/>
    <property type="match status" value="1"/>
</dbReference>
<protein>
    <recommendedName>
        <fullName evidence="6">Thioredoxin domain-containing protein</fullName>
    </recommendedName>
</protein>
<proteinExistence type="inferred from homology"/>
<evidence type="ECO:0000256" key="4">
    <source>
        <dbReference type="ARBA" id="ARBA00023157"/>
    </source>
</evidence>
<dbReference type="SUPFAM" id="SSF52833">
    <property type="entry name" value="Thioredoxin-like"/>
    <property type="match status" value="1"/>
</dbReference>